<keyword evidence="3" id="KW-1185">Reference proteome</keyword>
<organism evidence="2 3">
    <name type="scientific">Zostera marina</name>
    <name type="common">Eelgrass</name>
    <dbReference type="NCBI Taxonomy" id="29655"/>
    <lineage>
        <taxon>Eukaryota</taxon>
        <taxon>Viridiplantae</taxon>
        <taxon>Streptophyta</taxon>
        <taxon>Embryophyta</taxon>
        <taxon>Tracheophyta</taxon>
        <taxon>Spermatophyta</taxon>
        <taxon>Magnoliopsida</taxon>
        <taxon>Liliopsida</taxon>
        <taxon>Zosteraceae</taxon>
        <taxon>Zostera</taxon>
    </lineage>
</organism>
<comment type="caution">
    <text evidence="2">The sequence shown here is derived from an EMBL/GenBank/DDBJ whole genome shotgun (WGS) entry which is preliminary data.</text>
</comment>
<dbReference type="EMBL" id="LFYR01001488">
    <property type="protein sequence ID" value="KMZ61365.1"/>
    <property type="molecule type" value="Genomic_DNA"/>
</dbReference>
<dbReference type="AlphaFoldDB" id="A0A0K9NZG8"/>
<name>A0A0K9NZG8_ZOSMR</name>
<evidence type="ECO:0000256" key="1">
    <source>
        <dbReference type="SAM" id="Phobius"/>
    </source>
</evidence>
<proteinExistence type="predicted"/>
<dbReference type="OrthoDB" id="1894747at2759"/>
<dbReference type="PANTHER" id="PTHR35694:SF1">
    <property type="entry name" value="DENEDDYLASE"/>
    <property type="match status" value="1"/>
</dbReference>
<reference evidence="3" key="1">
    <citation type="journal article" date="2016" name="Nature">
        <title>The genome of the seagrass Zostera marina reveals angiosperm adaptation to the sea.</title>
        <authorList>
            <person name="Olsen J.L."/>
            <person name="Rouze P."/>
            <person name="Verhelst B."/>
            <person name="Lin Y.-C."/>
            <person name="Bayer T."/>
            <person name="Collen J."/>
            <person name="Dattolo E."/>
            <person name="De Paoli E."/>
            <person name="Dittami S."/>
            <person name="Maumus F."/>
            <person name="Michel G."/>
            <person name="Kersting A."/>
            <person name="Lauritano C."/>
            <person name="Lohaus R."/>
            <person name="Toepel M."/>
            <person name="Tonon T."/>
            <person name="Vanneste K."/>
            <person name="Amirebrahimi M."/>
            <person name="Brakel J."/>
            <person name="Bostroem C."/>
            <person name="Chovatia M."/>
            <person name="Grimwood J."/>
            <person name="Jenkins J.W."/>
            <person name="Jueterbock A."/>
            <person name="Mraz A."/>
            <person name="Stam W.T."/>
            <person name="Tice H."/>
            <person name="Bornberg-Bauer E."/>
            <person name="Green P.J."/>
            <person name="Pearson G.A."/>
            <person name="Procaccini G."/>
            <person name="Duarte C.M."/>
            <person name="Schmutz J."/>
            <person name="Reusch T.B.H."/>
            <person name="Van de Peer Y."/>
        </authorList>
    </citation>
    <scope>NUCLEOTIDE SEQUENCE [LARGE SCALE GENOMIC DNA]</scope>
    <source>
        <strain evidence="3">cv. Finnish</strain>
    </source>
</reference>
<gene>
    <name evidence="2" type="ORF">ZOSMA_52G00160</name>
</gene>
<dbReference type="Proteomes" id="UP000036987">
    <property type="component" value="Unassembled WGS sequence"/>
</dbReference>
<keyword evidence="1" id="KW-0812">Transmembrane</keyword>
<dbReference type="PANTHER" id="PTHR35694">
    <property type="entry name" value="DENEDDYLASE"/>
    <property type="match status" value="1"/>
</dbReference>
<keyword evidence="1" id="KW-1133">Transmembrane helix</keyword>
<feature type="transmembrane region" description="Helical" evidence="1">
    <location>
        <begin position="400"/>
        <end position="424"/>
    </location>
</feature>
<keyword evidence="1" id="KW-0472">Membrane</keyword>
<accession>A0A0K9NZG8</accession>
<evidence type="ECO:0000313" key="3">
    <source>
        <dbReference type="Proteomes" id="UP000036987"/>
    </source>
</evidence>
<dbReference type="OMA" id="WSDEIKV"/>
<sequence>MILLRPPSLTSDIHSRLVFIFFRPPRPPQFHRKSLKFHSTSYSSSSRSLKLFTVEAVFNAESEGDTDLLPMVRSYENDLSRLDVVGSVGFSQAITAAAVDGGNTAEDHLLSGKQNMVIETFYPGRNGDHSTVSTRLFLPAKKVKEKAMKLKNRLGSDLFNSTAGNSLLARTFRQVVLQRMLSFKLVLYAPGVVRNMADLTNSEKIPTYFSVTSSDERILATIAEVICAYALHCVEREYMGETSHGIFDLLQKPVKFVSVDSSVSFSRLSKYEVIEEDKRRVNDFNFANRKSVERDRTFKYKWLKSAHYFSQDKAEDSGFFNEYVHSYRILIDAKIYKDAEFQGWKKSTDNKWEALFTHFQLVELANILDMFFEDRYTIPDKQFACWLSRSSNSSKKKTSFWKVFISALACGCVLISFGILVRFYSPQILKARIFFEKYRSISQADTEPCQIQSLGVNELETFCVSIIEKIKNVHGRSEDIMFDKSIGAWMGMLPDSLRKVHNTVPNQIFSKNGDADGDLLDSTQVHPSVRENMGLEMTSGQDIGSYQVALSIDGEIIGFQPTSRVAVNNWASNPLAKVLYKGKKLSPGLVEPSVKIPQPDKIILIELLMSVNPNSWFVLARPSQ</sequence>
<protein>
    <submittedName>
        <fullName evidence="2">Uncharacterized protein</fullName>
    </submittedName>
</protein>
<dbReference type="STRING" id="29655.A0A0K9NZG8"/>
<evidence type="ECO:0000313" key="2">
    <source>
        <dbReference type="EMBL" id="KMZ61365.1"/>
    </source>
</evidence>